<comment type="caution">
    <text evidence="2">The sequence shown here is derived from an EMBL/GenBank/DDBJ whole genome shotgun (WGS) entry which is preliminary data.</text>
</comment>
<keyword evidence="1" id="KW-0812">Transmembrane</keyword>
<organism evidence="2 3">
    <name type="scientific">Candidatus Scalindua rubra</name>
    <dbReference type="NCBI Taxonomy" id="1872076"/>
    <lineage>
        <taxon>Bacteria</taxon>
        <taxon>Pseudomonadati</taxon>
        <taxon>Planctomycetota</taxon>
        <taxon>Candidatus Brocadiia</taxon>
        <taxon>Candidatus Brocadiales</taxon>
        <taxon>Candidatus Scalinduaceae</taxon>
        <taxon>Candidatus Scalindua</taxon>
    </lineage>
</organism>
<protein>
    <recommendedName>
        <fullName evidence="4">Oligosaccharide repeat unit polymerase</fullName>
    </recommendedName>
</protein>
<name>A0A1E3X2D7_9BACT</name>
<sequence>LGPLILVTFCFIVSYWERSRYGTAVTPFGVMVWPYTVVVLMINFGGQFFGFFPVSLKSIMFVVLCLFAFLSGEKIAEIMFGARKEEINKVSQPDTIGSLLEYYRPLFITLAVISIVAGLIHFRQAVNEYSWAGIASTEFRSDYGTGFLSHIQNLSRPAFFFLFADYLMNRKKQVLLLLLLIFLIVVVRQVKYHAIVLLLGGVYLSYLYGLIRFTFKKLLFYSLIIYFVFNLAYVIGFSTLGLSHAYSSKVQGFLFNHFFTYLFGGPIAFSQIMNSAAFPVYSWQEILAVPLNLAKKIQGDPYLIDIIIRNWVNVSNITKYSHSANVYSFYGMVWFYLGYLGTIAYTALVGMISYLVFWSARRKNAGIAAQLLLVLIMSFLTLSFFGFYFNMVNFWEVTFFILVIPPVYVLIRRLVHFSLTRLRSELIYDVNDGSRELQS</sequence>
<dbReference type="EMBL" id="MAYW01000371">
    <property type="protein sequence ID" value="ODS29790.1"/>
    <property type="molecule type" value="Genomic_DNA"/>
</dbReference>
<keyword evidence="1" id="KW-1133">Transmembrane helix</keyword>
<feature type="transmembrane region" description="Helical" evidence="1">
    <location>
        <begin position="333"/>
        <end position="357"/>
    </location>
</feature>
<dbReference type="Pfam" id="PF19863">
    <property type="entry name" value="DUF6337"/>
    <property type="match status" value="1"/>
</dbReference>
<dbReference type="AlphaFoldDB" id="A0A1E3X2D7"/>
<gene>
    <name evidence="2" type="ORF">SCARUB_05108</name>
</gene>
<evidence type="ECO:0000313" key="3">
    <source>
        <dbReference type="Proteomes" id="UP000094056"/>
    </source>
</evidence>
<proteinExistence type="predicted"/>
<keyword evidence="1" id="KW-0472">Membrane</keyword>
<dbReference type="InterPro" id="IPR045918">
    <property type="entry name" value="DUF6337"/>
</dbReference>
<feature type="non-terminal residue" evidence="2">
    <location>
        <position position="1"/>
    </location>
</feature>
<evidence type="ECO:0008006" key="4">
    <source>
        <dbReference type="Google" id="ProtNLM"/>
    </source>
</evidence>
<feature type="transmembrane region" description="Helical" evidence="1">
    <location>
        <begin position="102"/>
        <end position="122"/>
    </location>
</feature>
<dbReference type="Proteomes" id="UP000094056">
    <property type="component" value="Unassembled WGS sequence"/>
</dbReference>
<evidence type="ECO:0000313" key="2">
    <source>
        <dbReference type="EMBL" id="ODS29790.1"/>
    </source>
</evidence>
<reference evidence="2 3" key="1">
    <citation type="submission" date="2016-07" db="EMBL/GenBank/DDBJ databases">
        <title>Draft genome of Scalindua rubra, obtained from a brine-seawater interface in the Red Sea, sheds light on salt adaptation in anammox bacteria.</title>
        <authorList>
            <person name="Speth D.R."/>
            <person name="Lagkouvardos I."/>
            <person name="Wang Y."/>
            <person name="Qian P.-Y."/>
            <person name="Dutilh B.E."/>
            <person name="Jetten M.S."/>
        </authorList>
    </citation>
    <scope>NUCLEOTIDE SEQUENCE [LARGE SCALE GENOMIC DNA]</scope>
    <source>
        <strain evidence="2">BSI-1</strain>
    </source>
</reference>
<feature type="transmembrane region" description="Helical" evidence="1">
    <location>
        <begin position="369"/>
        <end position="388"/>
    </location>
</feature>
<evidence type="ECO:0000256" key="1">
    <source>
        <dbReference type="SAM" id="Phobius"/>
    </source>
</evidence>
<accession>A0A1E3X2D7</accession>
<feature type="transmembrane region" description="Helical" evidence="1">
    <location>
        <begin position="59"/>
        <end position="82"/>
    </location>
</feature>
<feature type="transmembrane region" description="Helical" evidence="1">
    <location>
        <begin position="174"/>
        <end position="206"/>
    </location>
</feature>
<feature type="transmembrane region" description="Helical" evidence="1">
    <location>
        <begin position="394"/>
        <end position="411"/>
    </location>
</feature>
<feature type="transmembrane region" description="Helical" evidence="1">
    <location>
        <begin position="218"/>
        <end position="242"/>
    </location>
</feature>